<keyword evidence="1" id="KW-1133">Transmembrane helix</keyword>
<dbReference type="PANTHER" id="PTHR12959">
    <property type="entry name" value="GPI TRANSAMIDASE COMPONENT PIG-T-RELATED"/>
    <property type="match status" value="1"/>
</dbReference>
<keyword evidence="4" id="KW-1185">Reference proteome</keyword>
<dbReference type="InterPro" id="IPR007245">
    <property type="entry name" value="PIG-T"/>
</dbReference>
<evidence type="ECO:0008006" key="5">
    <source>
        <dbReference type="Google" id="ProtNLM"/>
    </source>
</evidence>
<protein>
    <recommendedName>
        <fullName evidence="5">GPI transamidase component PIG-T</fullName>
    </recommendedName>
</protein>
<comment type="caution">
    <text evidence="3">The sequence shown here is derived from an EMBL/GenBank/DDBJ whole genome shotgun (WGS) entry which is preliminary data.</text>
</comment>
<feature type="transmembrane region" description="Helical" evidence="1">
    <location>
        <begin position="422"/>
        <end position="444"/>
    </location>
</feature>
<evidence type="ECO:0000313" key="3">
    <source>
        <dbReference type="EMBL" id="CAD5215388.1"/>
    </source>
</evidence>
<evidence type="ECO:0000256" key="1">
    <source>
        <dbReference type="SAM" id="Phobius"/>
    </source>
</evidence>
<dbReference type="EMBL" id="CAJFCW020000003">
    <property type="protein sequence ID" value="CAG9103976.1"/>
    <property type="molecule type" value="Genomic_DNA"/>
</dbReference>
<dbReference type="Proteomes" id="UP000614601">
    <property type="component" value="Unassembled WGS sequence"/>
</dbReference>
<keyword evidence="1" id="KW-0472">Membrane</keyword>
<evidence type="ECO:0000256" key="2">
    <source>
        <dbReference type="SAM" id="SignalP"/>
    </source>
</evidence>
<keyword evidence="2" id="KW-0732">Signal</keyword>
<dbReference type="GO" id="GO:0042765">
    <property type="term" value="C:GPI-anchor transamidase complex"/>
    <property type="evidence" value="ECO:0007669"/>
    <property type="project" value="InterPro"/>
</dbReference>
<accession>A0A811KJ65</accession>
<name>A0A811KJ65_9BILA</name>
<gene>
    <name evidence="3" type="ORF">BOKJ2_LOCUS6068</name>
</gene>
<proteinExistence type="predicted"/>
<dbReference type="AlphaFoldDB" id="A0A811KJ65"/>
<dbReference type="PANTHER" id="PTHR12959:SF11">
    <property type="entry name" value="GPI TRANSAMIDASE COMPONENT PIG-T"/>
    <property type="match status" value="1"/>
</dbReference>
<dbReference type="EMBL" id="CAJFDH010000003">
    <property type="protein sequence ID" value="CAD5215388.1"/>
    <property type="molecule type" value="Genomic_DNA"/>
</dbReference>
<dbReference type="Proteomes" id="UP000783686">
    <property type="component" value="Unassembled WGS sequence"/>
</dbReference>
<dbReference type="OrthoDB" id="331263at2759"/>
<dbReference type="GO" id="GO:0016255">
    <property type="term" value="P:attachment of GPI anchor to protein"/>
    <property type="evidence" value="ECO:0007669"/>
    <property type="project" value="InterPro"/>
</dbReference>
<organism evidence="3 4">
    <name type="scientific">Bursaphelenchus okinawaensis</name>
    <dbReference type="NCBI Taxonomy" id="465554"/>
    <lineage>
        <taxon>Eukaryota</taxon>
        <taxon>Metazoa</taxon>
        <taxon>Ecdysozoa</taxon>
        <taxon>Nematoda</taxon>
        <taxon>Chromadorea</taxon>
        <taxon>Rhabditida</taxon>
        <taxon>Tylenchina</taxon>
        <taxon>Tylenchomorpha</taxon>
        <taxon>Aphelenchoidea</taxon>
        <taxon>Aphelenchoididae</taxon>
        <taxon>Bursaphelenchus</taxon>
    </lineage>
</organism>
<feature type="chain" id="PRO_5036221036" description="GPI transamidase component PIG-T" evidence="2">
    <location>
        <begin position="21"/>
        <end position="476"/>
    </location>
</feature>
<keyword evidence="1" id="KW-0812">Transmembrane</keyword>
<sequence>MNKPFLVFIFLLSTIYGLYEEFVEIDRVKLNLVNTALRFKFEGSVKNSALYLNPLYQLAADNHVVHLELSTSQGFWRSDLFGPAKYSNFVSGVQIIASFEDGYESNFHWKRLVSQLNGLLCTAVLSIGGVLHAKPTLSTQYWSRNQSNLFYGAFTGDGICTENIDSFKKLLPCQNSGFTRLLGSPKYLYETKFTTAGISVDRIDGNWHGEVLFSFLMPIGGRGTKFSSIFGSTLSSTCPVADNSYITVDGESKSVKNNELNATNRDWNVKFGQVSSKEADLRFFSFTRYKNLLSGSFCSVVKSKTDKKVLYTHLIPWEISVWFSSISVKCGNQAIDAKIRSTPAVLRKSPTLIEIEFEVKAHLNCQVSFEFEKSFLYANEYPPDSNHGITVSGAVLTLTDSPSTRYYAEPTVITLPSPDVTMPYNVVCFIGTFGALIFQIVFTFTTQYQTIIKPGPSRIRKLIGRIKETINKAIKS</sequence>
<reference evidence="3" key="1">
    <citation type="submission" date="2020-09" db="EMBL/GenBank/DDBJ databases">
        <authorList>
            <person name="Kikuchi T."/>
        </authorList>
    </citation>
    <scope>NUCLEOTIDE SEQUENCE</scope>
    <source>
        <strain evidence="3">SH1</strain>
    </source>
</reference>
<evidence type="ECO:0000313" key="4">
    <source>
        <dbReference type="Proteomes" id="UP000614601"/>
    </source>
</evidence>
<dbReference type="Pfam" id="PF04113">
    <property type="entry name" value="Gpi16"/>
    <property type="match status" value="2"/>
</dbReference>
<feature type="signal peptide" evidence="2">
    <location>
        <begin position="1"/>
        <end position="20"/>
    </location>
</feature>